<dbReference type="Gene3D" id="3.30.70.2970">
    <property type="entry name" value="Protein of unknown function (DUF541), domain 2"/>
    <property type="match status" value="1"/>
</dbReference>
<dbReference type="Gene3D" id="3.30.110.170">
    <property type="entry name" value="Protein of unknown function (DUF541), domain 1"/>
    <property type="match status" value="1"/>
</dbReference>
<evidence type="ECO:0000313" key="2">
    <source>
        <dbReference type="EMBL" id="MDP8148968.1"/>
    </source>
</evidence>
<dbReference type="AlphaFoldDB" id="A0AAW8CMH9"/>
<reference evidence="2 3" key="1">
    <citation type="journal article" date="2023" name="Front. Microbiol.">
        <title>Phylogeography and host specificity of Pasteurellaceae pathogenic to sea-farmed fish in the north-east Atlantic.</title>
        <authorList>
            <person name="Gulla S."/>
            <person name="Colquhoun D.J."/>
            <person name="Olsen A.B."/>
            <person name="Spilsberg B."/>
            <person name="Lagesen K."/>
            <person name="Aakesson C.P."/>
            <person name="Strom S."/>
            <person name="Manji F."/>
            <person name="Birkbeck T.H."/>
            <person name="Nilsen H.K."/>
        </authorList>
    </citation>
    <scope>NUCLEOTIDE SEQUENCE [LARGE SCALE GENOMIC DNA]</scope>
    <source>
        <strain evidence="2 3">NVIB3131</strain>
    </source>
</reference>
<dbReference type="Proteomes" id="UP001226020">
    <property type="component" value="Unassembled WGS sequence"/>
</dbReference>
<gene>
    <name evidence="2" type="ORF">QJU57_07760</name>
</gene>
<comment type="caution">
    <text evidence="2">The sequence shown here is derived from an EMBL/GenBank/DDBJ whole genome shotgun (WGS) entry which is preliminary data.</text>
</comment>
<dbReference type="PANTHER" id="PTHR34387">
    <property type="entry name" value="SLR1258 PROTEIN"/>
    <property type="match status" value="1"/>
</dbReference>
<dbReference type="Pfam" id="PF04402">
    <property type="entry name" value="SIMPL"/>
    <property type="match status" value="1"/>
</dbReference>
<accession>A0AAW8CMH9</accession>
<feature type="signal peptide" evidence="1">
    <location>
        <begin position="1"/>
        <end position="21"/>
    </location>
</feature>
<dbReference type="PANTHER" id="PTHR34387:SF1">
    <property type="entry name" value="PERIPLASMIC IMMUNOGENIC PROTEIN"/>
    <property type="match status" value="1"/>
</dbReference>
<dbReference type="GO" id="GO:0006974">
    <property type="term" value="P:DNA damage response"/>
    <property type="evidence" value="ECO:0007669"/>
    <property type="project" value="TreeGrafter"/>
</dbReference>
<keyword evidence="1" id="KW-0732">Signal</keyword>
<protein>
    <submittedName>
        <fullName evidence="2">SIMPL domain-containing protein</fullName>
    </submittedName>
</protein>
<dbReference type="EMBL" id="JASAXT010000013">
    <property type="protein sequence ID" value="MDP8148968.1"/>
    <property type="molecule type" value="Genomic_DNA"/>
</dbReference>
<sequence length="237" mass="26894">MKLQKYLIILPLIIASFSVLAQEKKSNDEYKSTFHFSTEVRRTVDKDLMSASVYSRKTGKSLVELRAFVSKNLNEVLELAKKYPTIEVEATGIQNYPHYKKEKVKGWEAQGDIRFKSKDFEAMEKLLNGLGDEIALNSIDFSVSPEKRAVLEDEMTAEMIKKLQHKAEIIKKGLNAESYLLVNIQLDSVNNTPRLYRGQMAQMTYASKSSFQDEDSLPLEAGKETIISHASGTVKFK</sequence>
<dbReference type="RefSeq" id="WP_306351874.1">
    <property type="nucleotide sequence ID" value="NZ_JASAWV010000022.1"/>
</dbReference>
<keyword evidence="3" id="KW-1185">Reference proteome</keyword>
<name>A0AAW8CMH9_9PAST</name>
<evidence type="ECO:0000313" key="3">
    <source>
        <dbReference type="Proteomes" id="UP001226020"/>
    </source>
</evidence>
<feature type="chain" id="PRO_5043398365" evidence="1">
    <location>
        <begin position="22"/>
        <end position="237"/>
    </location>
</feature>
<organism evidence="2 3">
    <name type="scientific">Phocoenobacter atlanticus subsp. atlanticus</name>
    <dbReference type="NCBI Taxonomy" id="3061285"/>
    <lineage>
        <taxon>Bacteria</taxon>
        <taxon>Pseudomonadati</taxon>
        <taxon>Pseudomonadota</taxon>
        <taxon>Gammaproteobacteria</taxon>
        <taxon>Pasteurellales</taxon>
        <taxon>Pasteurellaceae</taxon>
        <taxon>Phocoenobacter</taxon>
        <taxon>Phocoenobacter atlanticus</taxon>
    </lineage>
</organism>
<evidence type="ECO:0000256" key="1">
    <source>
        <dbReference type="SAM" id="SignalP"/>
    </source>
</evidence>
<dbReference type="InterPro" id="IPR052022">
    <property type="entry name" value="26kDa_periplasmic_antigen"/>
</dbReference>
<proteinExistence type="predicted"/>
<dbReference type="InterPro" id="IPR007497">
    <property type="entry name" value="SIMPL/DUF541"/>
</dbReference>